<proteinExistence type="predicted"/>
<dbReference type="OrthoDB" id="2016140at2759"/>
<sequence>MEPYNQWRSHWLAIIGSGAKFSNLISWLRPSAPSYNSIEGLDPSSPLRIDDGKVLSILLRHFPLPIYKQNEMGFIMEFAENLVLRIMEDPKERDRKFREHVYAVKDRCNKTKEMWSLPIRPYGFWTFERHNSQLAWDAQISQVPGRRDPYDDILEGTTN</sequence>
<dbReference type="Pfam" id="PF17250">
    <property type="entry name" value="NDUFB11"/>
    <property type="match status" value="1"/>
</dbReference>
<organism evidence="1 2">
    <name type="scientific">Macleaya cordata</name>
    <name type="common">Five-seeded plume-poppy</name>
    <name type="synonym">Bocconia cordata</name>
    <dbReference type="NCBI Taxonomy" id="56857"/>
    <lineage>
        <taxon>Eukaryota</taxon>
        <taxon>Viridiplantae</taxon>
        <taxon>Streptophyta</taxon>
        <taxon>Embryophyta</taxon>
        <taxon>Tracheophyta</taxon>
        <taxon>Spermatophyta</taxon>
        <taxon>Magnoliopsida</taxon>
        <taxon>Ranunculales</taxon>
        <taxon>Papaveraceae</taxon>
        <taxon>Papaveroideae</taxon>
        <taxon>Macleaya</taxon>
    </lineage>
</organism>
<dbReference type="Proteomes" id="UP000195402">
    <property type="component" value="Unassembled WGS sequence"/>
</dbReference>
<dbReference type="PANTHER" id="PTHR37709">
    <property type="entry name" value="EXPRESSED PROTEIN"/>
    <property type="match status" value="1"/>
</dbReference>
<dbReference type="FunCoup" id="A0A200R478">
    <property type="interactions" value="1169"/>
</dbReference>
<dbReference type="PANTHER" id="PTHR37709:SF1">
    <property type="entry name" value="EXPRESSED PROTEIN"/>
    <property type="match status" value="1"/>
</dbReference>
<dbReference type="AlphaFoldDB" id="A0A200R478"/>
<gene>
    <name evidence="1" type="ORF">BVC80_1837g320</name>
</gene>
<dbReference type="InterPro" id="IPR035204">
    <property type="entry name" value="NDUFB11"/>
</dbReference>
<dbReference type="InParanoid" id="A0A200R478"/>
<evidence type="ECO:0000313" key="2">
    <source>
        <dbReference type="Proteomes" id="UP000195402"/>
    </source>
</evidence>
<keyword evidence="2" id="KW-1185">Reference proteome</keyword>
<accession>A0A200R478</accession>
<dbReference type="STRING" id="56857.A0A200R478"/>
<reference evidence="1 2" key="1">
    <citation type="journal article" date="2017" name="Mol. Plant">
        <title>The Genome of Medicinal Plant Macleaya cordata Provides New Insights into Benzylisoquinoline Alkaloids Metabolism.</title>
        <authorList>
            <person name="Liu X."/>
            <person name="Liu Y."/>
            <person name="Huang P."/>
            <person name="Ma Y."/>
            <person name="Qing Z."/>
            <person name="Tang Q."/>
            <person name="Cao H."/>
            <person name="Cheng P."/>
            <person name="Zheng Y."/>
            <person name="Yuan Z."/>
            <person name="Zhou Y."/>
            <person name="Liu J."/>
            <person name="Tang Z."/>
            <person name="Zhuo Y."/>
            <person name="Zhang Y."/>
            <person name="Yu L."/>
            <person name="Huang J."/>
            <person name="Yang P."/>
            <person name="Peng Q."/>
            <person name="Zhang J."/>
            <person name="Jiang W."/>
            <person name="Zhang Z."/>
            <person name="Lin K."/>
            <person name="Ro D.K."/>
            <person name="Chen X."/>
            <person name="Xiong X."/>
            <person name="Shang Y."/>
            <person name="Huang S."/>
            <person name="Zeng J."/>
        </authorList>
    </citation>
    <scope>NUCLEOTIDE SEQUENCE [LARGE SCALE GENOMIC DNA]</scope>
    <source>
        <strain evidence="2">cv. BLH2017</strain>
        <tissue evidence="1">Root</tissue>
    </source>
</reference>
<name>A0A200R478_MACCD</name>
<evidence type="ECO:0000313" key="1">
    <source>
        <dbReference type="EMBL" id="OVA17495.1"/>
    </source>
</evidence>
<protein>
    <submittedName>
        <fullName evidence="1">Uncharacterized protein</fullName>
    </submittedName>
</protein>
<comment type="caution">
    <text evidence="1">The sequence shown here is derived from an EMBL/GenBank/DDBJ whole genome shotgun (WGS) entry which is preliminary data.</text>
</comment>
<dbReference type="EMBL" id="MVGT01000438">
    <property type="protein sequence ID" value="OVA17495.1"/>
    <property type="molecule type" value="Genomic_DNA"/>
</dbReference>